<evidence type="ECO:0000256" key="7">
    <source>
        <dbReference type="SAM" id="MobiDB-lite"/>
    </source>
</evidence>
<feature type="compositionally biased region" description="Low complexity" evidence="7">
    <location>
        <begin position="622"/>
        <end position="637"/>
    </location>
</feature>
<proteinExistence type="inferred from homology"/>
<dbReference type="InterPro" id="IPR002885">
    <property type="entry name" value="PPR_rpt"/>
</dbReference>
<accession>A0A7J7G6T5</accession>
<comment type="subcellular location">
    <subcellularLocation>
        <location evidence="1">Mitochondrion</location>
    </subcellularLocation>
</comment>
<dbReference type="InterPro" id="IPR011990">
    <property type="entry name" value="TPR-like_helical_dom_sf"/>
</dbReference>
<dbReference type="GO" id="GO:0005739">
    <property type="term" value="C:mitochondrion"/>
    <property type="evidence" value="ECO:0007669"/>
    <property type="project" value="UniProtKB-SubCell"/>
</dbReference>
<evidence type="ECO:0000256" key="3">
    <source>
        <dbReference type="ARBA" id="ARBA00022737"/>
    </source>
</evidence>
<keyword evidence="10" id="KW-1185">Reference proteome</keyword>
<feature type="repeat" description="PPR" evidence="6">
    <location>
        <begin position="179"/>
        <end position="213"/>
    </location>
</feature>
<feature type="compositionally biased region" description="Pro residues" evidence="7">
    <location>
        <begin position="638"/>
        <end position="647"/>
    </location>
</feature>
<dbReference type="FunFam" id="1.25.40.10:FF:000503">
    <property type="entry name" value="Pentatricopeptide repeat-containing protein, mitochondrial"/>
    <property type="match status" value="1"/>
</dbReference>
<evidence type="ECO:0000256" key="4">
    <source>
        <dbReference type="ARBA" id="ARBA00022946"/>
    </source>
</evidence>
<comment type="similarity">
    <text evidence="2">Belongs to the PPR family. PCMP-H subfamily.</text>
</comment>
<dbReference type="Proteomes" id="UP000593564">
    <property type="component" value="Unassembled WGS sequence"/>
</dbReference>
<dbReference type="PANTHER" id="PTHR47926:SF388">
    <property type="entry name" value="DYW DOMAIN-CONTAINING PROTEIN"/>
    <property type="match status" value="1"/>
</dbReference>
<dbReference type="InterPro" id="IPR046960">
    <property type="entry name" value="PPR_At4g14850-like_plant"/>
</dbReference>
<keyword evidence="3" id="KW-0677">Repeat</keyword>
<dbReference type="Gene3D" id="1.25.40.10">
    <property type="entry name" value="Tetratricopeptide repeat domain"/>
    <property type="match status" value="1"/>
</dbReference>
<dbReference type="GO" id="GO:0003723">
    <property type="term" value="F:RNA binding"/>
    <property type="evidence" value="ECO:0007669"/>
    <property type="project" value="InterPro"/>
</dbReference>
<dbReference type="PANTHER" id="PTHR47926">
    <property type="entry name" value="PENTATRICOPEPTIDE REPEAT-CONTAINING PROTEIN"/>
    <property type="match status" value="1"/>
</dbReference>
<dbReference type="AlphaFoldDB" id="A0A7J7G6T5"/>
<gene>
    <name evidence="9" type="ORF">HYC85_027456</name>
</gene>
<dbReference type="Pfam" id="PF01535">
    <property type="entry name" value="PPR"/>
    <property type="match status" value="4"/>
</dbReference>
<dbReference type="EMBL" id="JACBKZ010000013">
    <property type="protein sequence ID" value="KAF5936327.1"/>
    <property type="molecule type" value="Genomic_DNA"/>
</dbReference>
<sequence>MTQQYPGHYRPGSTGIYQHGTGTQYAGSDGVYQQSTSGYLGESAGTPNRYAMQNIGEDHQNRSGIYNANTNAGTYQNMSNEPQSGMMDSQVSNDYKAGGESVEAAESRQYSGTVEELDGFCKEGKLKEVVELLGLLEGKHIPVDLPRYLMLMKACGEAKALQEAKYVHEHLMRSVSIPEVSTYNRILEMYGKCGSMDDAFTVFDKMPRRNLTSWDTMITWLANNGHGEDAIELFTQFKKAGLKPDGEMFFRVFSACSVLGDVIEGMLHFDSMRKDYGIVPLMEHYVSVVDMLGSAGYLDEALEFVEKMPVEPSVEVWETLMNLGRVHGNTEIGDRCAELVELMDPSRLNEQSKSGLIQVKAPDLAKEKEKKKLANENLLAVRSRVHEYRAGDRSHPENDRIYAQLRGMREQMKEAGYVAETRFVLHDIDQEGKEEALLAHSERLAVAYGFLTTPARAQIRIIKNLRVCGDCHSALKIISKLVGRELIIRDAKSHHLPPPLTTHLLPPLTIHLPPNTSHHPPPFSTIVFRNHHPSLLTTHLPPPLTTHLPPNTSHHPLPFSTIVYRHHYPTATYSPPPPTPRRRHYHHHPPPTCHHHPPPVTTSHPPPPPTCYHSPPSPTHPPTITTCHHAPATTTHHPSPPPPPPTRYHPLPVTVTHPPTHPPTTTYHLSATTRYPSPTCHHYLLPTTRHHHHPPPATVTHPPPTRHHPPSPLFTTVFRRHLPSLVISHSFLYF</sequence>
<feature type="domain" description="DYW" evidence="8">
    <location>
        <begin position="416"/>
        <end position="495"/>
    </location>
</feature>
<reference evidence="10" key="1">
    <citation type="journal article" date="2020" name="Nat. Commun.">
        <title>Genome assembly of wild tea tree DASZ reveals pedigree and selection history of tea varieties.</title>
        <authorList>
            <person name="Zhang W."/>
            <person name="Zhang Y."/>
            <person name="Qiu H."/>
            <person name="Guo Y."/>
            <person name="Wan H."/>
            <person name="Zhang X."/>
            <person name="Scossa F."/>
            <person name="Alseekh S."/>
            <person name="Zhang Q."/>
            <person name="Wang P."/>
            <person name="Xu L."/>
            <person name="Schmidt M.H."/>
            <person name="Jia X."/>
            <person name="Li D."/>
            <person name="Zhu A."/>
            <person name="Guo F."/>
            <person name="Chen W."/>
            <person name="Ni D."/>
            <person name="Usadel B."/>
            <person name="Fernie A.R."/>
            <person name="Wen W."/>
        </authorList>
    </citation>
    <scope>NUCLEOTIDE SEQUENCE [LARGE SCALE GENOMIC DNA]</scope>
    <source>
        <strain evidence="10">cv. G240</strain>
    </source>
</reference>
<dbReference type="PROSITE" id="PS51375">
    <property type="entry name" value="PPR"/>
    <property type="match status" value="1"/>
</dbReference>
<feature type="region of interest" description="Disordered" evidence="7">
    <location>
        <begin position="1"/>
        <end position="21"/>
    </location>
</feature>
<name>A0A7J7G6T5_CAMSI</name>
<dbReference type="InterPro" id="IPR032867">
    <property type="entry name" value="DYW_dom"/>
</dbReference>
<evidence type="ECO:0000313" key="10">
    <source>
        <dbReference type="Proteomes" id="UP000593564"/>
    </source>
</evidence>
<keyword evidence="5" id="KW-0496">Mitochondrion</keyword>
<reference evidence="9 10" key="2">
    <citation type="submission" date="2020-07" db="EMBL/GenBank/DDBJ databases">
        <title>Genome assembly of wild tea tree DASZ reveals pedigree and selection history of tea varieties.</title>
        <authorList>
            <person name="Zhang W."/>
        </authorList>
    </citation>
    <scope>NUCLEOTIDE SEQUENCE [LARGE SCALE GENOMIC DNA]</scope>
    <source>
        <strain evidence="10">cv. G240</strain>
        <tissue evidence="9">Leaf</tissue>
    </source>
</reference>
<keyword evidence="4" id="KW-0809">Transit peptide</keyword>
<feature type="compositionally biased region" description="Basic residues" evidence="7">
    <location>
        <begin position="580"/>
        <end position="597"/>
    </location>
</feature>
<comment type="caution">
    <text evidence="9">The sequence shown here is derived from an EMBL/GenBank/DDBJ whole genome shotgun (WGS) entry which is preliminary data.</text>
</comment>
<dbReference type="GO" id="GO:0009451">
    <property type="term" value="P:RNA modification"/>
    <property type="evidence" value="ECO:0007669"/>
    <property type="project" value="InterPro"/>
</dbReference>
<dbReference type="NCBIfam" id="TIGR00756">
    <property type="entry name" value="PPR"/>
    <property type="match status" value="2"/>
</dbReference>
<organism evidence="9 10">
    <name type="scientific">Camellia sinensis</name>
    <name type="common">Tea plant</name>
    <name type="synonym">Thea sinensis</name>
    <dbReference type="NCBI Taxonomy" id="4442"/>
    <lineage>
        <taxon>Eukaryota</taxon>
        <taxon>Viridiplantae</taxon>
        <taxon>Streptophyta</taxon>
        <taxon>Embryophyta</taxon>
        <taxon>Tracheophyta</taxon>
        <taxon>Spermatophyta</taxon>
        <taxon>Magnoliopsida</taxon>
        <taxon>eudicotyledons</taxon>
        <taxon>Gunneridae</taxon>
        <taxon>Pentapetalae</taxon>
        <taxon>asterids</taxon>
        <taxon>Ericales</taxon>
        <taxon>Theaceae</taxon>
        <taxon>Camellia</taxon>
    </lineage>
</organism>
<evidence type="ECO:0000313" key="9">
    <source>
        <dbReference type="EMBL" id="KAF5936327.1"/>
    </source>
</evidence>
<feature type="compositionally biased region" description="Pro residues" evidence="7">
    <location>
        <begin position="598"/>
        <end position="621"/>
    </location>
</feature>
<protein>
    <recommendedName>
        <fullName evidence="8">DYW domain-containing protein</fullName>
    </recommendedName>
</protein>
<feature type="region of interest" description="Disordered" evidence="7">
    <location>
        <begin position="570"/>
        <end position="647"/>
    </location>
</feature>
<dbReference type="GO" id="GO:0008270">
    <property type="term" value="F:zinc ion binding"/>
    <property type="evidence" value="ECO:0007669"/>
    <property type="project" value="InterPro"/>
</dbReference>
<evidence type="ECO:0000256" key="1">
    <source>
        <dbReference type="ARBA" id="ARBA00004173"/>
    </source>
</evidence>
<evidence type="ECO:0000259" key="8">
    <source>
        <dbReference type="Pfam" id="PF14432"/>
    </source>
</evidence>
<evidence type="ECO:0000256" key="5">
    <source>
        <dbReference type="ARBA" id="ARBA00023128"/>
    </source>
</evidence>
<dbReference type="Pfam" id="PF14432">
    <property type="entry name" value="DYW_deaminase"/>
    <property type="match status" value="1"/>
</dbReference>
<evidence type="ECO:0000256" key="2">
    <source>
        <dbReference type="ARBA" id="ARBA00006643"/>
    </source>
</evidence>
<evidence type="ECO:0000256" key="6">
    <source>
        <dbReference type="PROSITE-ProRule" id="PRU00708"/>
    </source>
</evidence>